<dbReference type="PANTHER" id="PTHR45947:SF3">
    <property type="entry name" value="SULFOQUINOVOSYL TRANSFERASE SQD2"/>
    <property type="match status" value="1"/>
</dbReference>
<dbReference type="CDD" id="cd03801">
    <property type="entry name" value="GT4_PimA-like"/>
    <property type="match status" value="1"/>
</dbReference>
<name>A0A1Q6IUL7_PHOVU</name>
<evidence type="ECO:0000259" key="1">
    <source>
        <dbReference type="Pfam" id="PF00534"/>
    </source>
</evidence>
<gene>
    <name evidence="3" type="ORF">BHV80_15030</name>
    <name evidence="2" type="ORF">GAS37_14540</name>
</gene>
<comment type="caution">
    <text evidence="3">The sequence shown here is derived from an EMBL/GenBank/DDBJ whole genome shotgun (WGS) entry which is preliminary data.</text>
</comment>
<evidence type="ECO:0000313" key="2">
    <source>
        <dbReference type="EMBL" id="KAB3859758.1"/>
    </source>
</evidence>
<dbReference type="AlphaFoldDB" id="A0A1Q6IUL7"/>
<dbReference type="InterPro" id="IPR050194">
    <property type="entry name" value="Glycosyltransferase_grp1"/>
</dbReference>
<reference evidence="3 4" key="1">
    <citation type="journal article" date="2016" name="Nat. Biotechnol.">
        <title>Measurement of bacterial replication rates in microbial communities.</title>
        <authorList>
            <person name="Brown C.T."/>
            <person name="Olm M.R."/>
            <person name="Thomas B.C."/>
            <person name="Banfield J.F."/>
        </authorList>
    </citation>
    <scope>NUCLEOTIDE SEQUENCE [LARGE SCALE GENOMIC DNA]</scope>
    <source>
        <strain evidence="3">42_262</strain>
    </source>
</reference>
<evidence type="ECO:0000313" key="3">
    <source>
        <dbReference type="EMBL" id="OKZ44587.1"/>
    </source>
</evidence>
<dbReference type="RefSeq" id="WP_009276730.1">
    <property type="nucleotide sequence ID" value="NZ_JABWDE010000004.1"/>
</dbReference>
<reference evidence="2 5" key="2">
    <citation type="journal article" date="2019" name="Nat. Med.">
        <title>A library of human gut bacterial isolates paired with longitudinal multiomics data enables mechanistic microbiome research.</title>
        <authorList>
            <person name="Poyet M."/>
            <person name="Groussin M."/>
            <person name="Gibbons S.M."/>
            <person name="Avila-Pacheco J."/>
            <person name="Jiang X."/>
            <person name="Kearney S.M."/>
            <person name="Perrotta A.R."/>
            <person name="Berdy B."/>
            <person name="Zhao S."/>
            <person name="Lieberman T.D."/>
            <person name="Swanson P.K."/>
            <person name="Smith M."/>
            <person name="Roesemann S."/>
            <person name="Alexander J.E."/>
            <person name="Rich S.A."/>
            <person name="Livny J."/>
            <person name="Vlamakis H."/>
            <person name="Clish C."/>
            <person name="Bullock K."/>
            <person name="Deik A."/>
            <person name="Scott J."/>
            <person name="Pierce K.A."/>
            <person name="Xavier R.J."/>
            <person name="Alm E.J."/>
        </authorList>
    </citation>
    <scope>NUCLEOTIDE SEQUENCE [LARGE SCALE GENOMIC DNA]</scope>
    <source>
        <strain evidence="2 5">BIOML-A9</strain>
    </source>
</reference>
<evidence type="ECO:0000313" key="5">
    <source>
        <dbReference type="Proteomes" id="UP000470332"/>
    </source>
</evidence>
<dbReference type="GO" id="GO:0016757">
    <property type="term" value="F:glycosyltransferase activity"/>
    <property type="evidence" value="ECO:0007669"/>
    <property type="project" value="InterPro"/>
</dbReference>
<dbReference type="PANTHER" id="PTHR45947">
    <property type="entry name" value="SULFOQUINOVOSYL TRANSFERASE SQD2"/>
    <property type="match status" value="1"/>
</dbReference>
<dbReference type="EMBL" id="WCXA01000030">
    <property type="protein sequence ID" value="KAB3859758.1"/>
    <property type="molecule type" value="Genomic_DNA"/>
</dbReference>
<evidence type="ECO:0000313" key="4">
    <source>
        <dbReference type="Proteomes" id="UP000186631"/>
    </source>
</evidence>
<keyword evidence="3" id="KW-0808">Transferase</keyword>
<dbReference type="Proteomes" id="UP000470332">
    <property type="component" value="Unassembled WGS sequence"/>
</dbReference>
<organism evidence="3 4">
    <name type="scientific">Phocaeicola vulgatus</name>
    <name type="common">Bacteroides vulgatus</name>
    <dbReference type="NCBI Taxonomy" id="821"/>
    <lineage>
        <taxon>Bacteria</taxon>
        <taxon>Pseudomonadati</taxon>
        <taxon>Bacteroidota</taxon>
        <taxon>Bacteroidia</taxon>
        <taxon>Bacteroidales</taxon>
        <taxon>Bacteroidaceae</taxon>
        <taxon>Phocaeicola</taxon>
    </lineage>
</organism>
<sequence>MGKIDRKSIKVLWVSLVKFPPLCEHLGETIPAHCGWMYSSAKALLRMMPEVRLGVMVYSYGRSYERYEIDGVTYYLIPTGRIDRTSKKQIETCRRAIRDFAPDLMHIHGTEHSLAKAACVANENGTRMVANIQGLAGPYMRYADGGLSLWNKWTNITPLDFYRGTFLLNAKRNFKHRAECENYVLTYITDIVGRTQWDCDHVMTVNPRLRYHFMNETLRDSFYEVPRWNYAQCKKHTIFVSNSGSPLKGAHQVLKALPIILRQYPDTVVNFCGSRVMSNNLKDILRFQGYHLYLRRLVKRLQLQEHVHFLGSLSEAQMKQQFLDANVYVMPSAIENSPNSLCEAQILGTPVVASYCGGIPTLLTDGLTGYFYRYEEYEQLAQTVMRLFGQESDIGLSAAEMEVAGKRHDREKNALRLAEIYNDIMQH</sequence>
<dbReference type="Gene3D" id="3.40.50.2000">
    <property type="entry name" value="Glycogen Phosphorylase B"/>
    <property type="match status" value="2"/>
</dbReference>
<dbReference type="Pfam" id="PF00534">
    <property type="entry name" value="Glycos_transf_1"/>
    <property type="match status" value="1"/>
</dbReference>
<dbReference type="InterPro" id="IPR001296">
    <property type="entry name" value="Glyco_trans_1"/>
</dbReference>
<dbReference type="EMBL" id="MNQV01000222">
    <property type="protein sequence ID" value="OKZ44587.1"/>
    <property type="molecule type" value="Genomic_DNA"/>
</dbReference>
<protein>
    <submittedName>
        <fullName evidence="3">Glycosyl transferase family 1</fullName>
    </submittedName>
    <submittedName>
        <fullName evidence="2">Glycosyltransferase</fullName>
    </submittedName>
</protein>
<accession>A0A1Q6IUL7</accession>
<proteinExistence type="predicted"/>
<dbReference type="SUPFAM" id="SSF53756">
    <property type="entry name" value="UDP-Glycosyltransferase/glycogen phosphorylase"/>
    <property type="match status" value="1"/>
</dbReference>
<dbReference type="Proteomes" id="UP000186631">
    <property type="component" value="Unassembled WGS sequence"/>
</dbReference>
<feature type="domain" description="Glycosyl transferase family 1" evidence="1">
    <location>
        <begin position="234"/>
        <end position="390"/>
    </location>
</feature>